<dbReference type="SUPFAM" id="SSF46785">
    <property type="entry name" value="Winged helix' DNA-binding domain"/>
    <property type="match status" value="1"/>
</dbReference>
<dbReference type="InterPro" id="IPR036388">
    <property type="entry name" value="WH-like_DNA-bd_sf"/>
</dbReference>
<keyword evidence="3" id="KW-1185">Reference proteome</keyword>
<dbReference type="GO" id="GO:0003677">
    <property type="term" value="F:DNA binding"/>
    <property type="evidence" value="ECO:0007669"/>
    <property type="project" value="UniProtKB-KW"/>
</dbReference>
<dbReference type="Pfam" id="PF12802">
    <property type="entry name" value="MarR_2"/>
    <property type="match status" value="1"/>
</dbReference>
<organism evidence="2 3">
    <name type="scientific">Roseateles saccharophilus</name>
    <name type="common">Pseudomonas saccharophila</name>
    <dbReference type="NCBI Taxonomy" id="304"/>
    <lineage>
        <taxon>Bacteria</taxon>
        <taxon>Pseudomonadati</taxon>
        <taxon>Pseudomonadota</taxon>
        <taxon>Betaproteobacteria</taxon>
        <taxon>Burkholderiales</taxon>
        <taxon>Sphaerotilaceae</taxon>
        <taxon>Roseateles</taxon>
    </lineage>
</organism>
<proteinExistence type="predicted"/>
<evidence type="ECO:0000313" key="2">
    <source>
        <dbReference type="EMBL" id="TCU97448.1"/>
    </source>
</evidence>
<dbReference type="AlphaFoldDB" id="A0A4R3V2L2"/>
<dbReference type="Proteomes" id="UP000295110">
    <property type="component" value="Unassembled WGS sequence"/>
</dbReference>
<evidence type="ECO:0000259" key="1">
    <source>
        <dbReference type="PROSITE" id="PS50995"/>
    </source>
</evidence>
<dbReference type="Gene3D" id="1.10.10.10">
    <property type="entry name" value="Winged helix-like DNA-binding domain superfamily/Winged helix DNA-binding domain"/>
    <property type="match status" value="1"/>
</dbReference>
<dbReference type="GO" id="GO:0003700">
    <property type="term" value="F:DNA-binding transcription factor activity"/>
    <property type="evidence" value="ECO:0007669"/>
    <property type="project" value="InterPro"/>
</dbReference>
<accession>A0A4R3V2L2</accession>
<feature type="domain" description="HTH marR-type" evidence="1">
    <location>
        <begin position="14"/>
        <end position="152"/>
    </location>
</feature>
<dbReference type="GO" id="GO:0006950">
    <property type="term" value="P:response to stress"/>
    <property type="evidence" value="ECO:0007669"/>
    <property type="project" value="TreeGrafter"/>
</dbReference>
<protein>
    <submittedName>
        <fullName evidence="2">DNA-binding MarR family transcriptional regulator</fullName>
    </submittedName>
</protein>
<reference evidence="2 3" key="1">
    <citation type="submission" date="2019-03" db="EMBL/GenBank/DDBJ databases">
        <title>Genomic Encyclopedia of Type Strains, Phase IV (KMG-IV): sequencing the most valuable type-strain genomes for metagenomic binning, comparative biology and taxonomic classification.</title>
        <authorList>
            <person name="Goeker M."/>
        </authorList>
    </citation>
    <scope>NUCLEOTIDE SEQUENCE [LARGE SCALE GENOMIC DNA]</scope>
    <source>
        <strain evidence="2 3">DSM 654</strain>
    </source>
</reference>
<dbReference type="InterPro" id="IPR000835">
    <property type="entry name" value="HTH_MarR-typ"/>
</dbReference>
<dbReference type="InterPro" id="IPR036390">
    <property type="entry name" value="WH_DNA-bd_sf"/>
</dbReference>
<dbReference type="PRINTS" id="PR00598">
    <property type="entry name" value="HTHMARR"/>
</dbReference>
<dbReference type="PANTHER" id="PTHR33164:SF43">
    <property type="entry name" value="HTH-TYPE TRANSCRIPTIONAL REPRESSOR YETL"/>
    <property type="match status" value="1"/>
</dbReference>
<sequence>MHMDIEDVVRELGHLSLGTRLKRIGETLQAQTQEVLAARGFEQPAAWFPLLAALDRLGALSVGELSQAVGVSQPVVTRSLRGLEDDGLVESGTAEEDRRVRRIALSRKGRGLVQRSKDRAWPVIEAAVAEACIGLRGDLLAQLAALEDALAEQPLAERVRRQQA</sequence>
<keyword evidence="2" id="KW-0238">DNA-binding</keyword>
<dbReference type="CDD" id="cd00090">
    <property type="entry name" value="HTH_ARSR"/>
    <property type="match status" value="1"/>
</dbReference>
<dbReference type="InterPro" id="IPR039422">
    <property type="entry name" value="MarR/SlyA-like"/>
</dbReference>
<evidence type="ECO:0000313" key="3">
    <source>
        <dbReference type="Proteomes" id="UP000295110"/>
    </source>
</evidence>
<name>A0A4R3V2L2_ROSSA</name>
<comment type="caution">
    <text evidence="2">The sequence shown here is derived from an EMBL/GenBank/DDBJ whole genome shotgun (WGS) entry which is preliminary data.</text>
</comment>
<dbReference type="PROSITE" id="PS50995">
    <property type="entry name" value="HTH_MARR_2"/>
    <property type="match status" value="1"/>
</dbReference>
<gene>
    <name evidence="2" type="ORF">EV671_1011123</name>
</gene>
<dbReference type="InterPro" id="IPR011991">
    <property type="entry name" value="ArsR-like_HTH"/>
</dbReference>
<dbReference type="PANTHER" id="PTHR33164">
    <property type="entry name" value="TRANSCRIPTIONAL REGULATOR, MARR FAMILY"/>
    <property type="match status" value="1"/>
</dbReference>
<dbReference type="SMART" id="SM00347">
    <property type="entry name" value="HTH_MARR"/>
    <property type="match status" value="1"/>
</dbReference>
<dbReference type="EMBL" id="SMBU01000011">
    <property type="protein sequence ID" value="TCU97448.1"/>
    <property type="molecule type" value="Genomic_DNA"/>
</dbReference>